<dbReference type="InterPro" id="IPR050742">
    <property type="entry name" value="Helicase_Restrict-Modif_Enz"/>
</dbReference>
<dbReference type="GO" id="GO:0004386">
    <property type="term" value="F:helicase activity"/>
    <property type="evidence" value="ECO:0007669"/>
    <property type="project" value="UniProtKB-KW"/>
</dbReference>
<dbReference type="InterPro" id="IPR006935">
    <property type="entry name" value="Helicase/UvrB_N"/>
</dbReference>
<evidence type="ECO:0000313" key="3">
    <source>
        <dbReference type="Proteomes" id="UP000677668"/>
    </source>
</evidence>
<accession>A0ABX8B2T3</accession>
<dbReference type="PANTHER" id="PTHR47396">
    <property type="entry name" value="TYPE I RESTRICTION ENZYME ECOKI R PROTEIN"/>
    <property type="match status" value="1"/>
</dbReference>
<keyword evidence="2" id="KW-0067">ATP-binding</keyword>
<dbReference type="EMBL" id="CP072643">
    <property type="protein sequence ID" value="QUV95239.1"/>
    <property type="molecule type" value="Genomic_DNA"/>
</dbReference>
<sequence length="753" mass="86345">MTRIHMQYMAEDIPDSRLPQGWMDDLSHFSPTKRLFDYQQRALQNALKALWKYYEDFGNGPPHPADDANRQRKMRFWQWYGDNGLSEDFSIELKPALADLLLNYYADYIHAQTGNISYEAFINRLNFWMATGSGKTVVIVKLMERLGRLIQAGEVPPCDILFLTHRTDLIEQLRRHVAEFNTSHSDTPIVLHELKDYAAVKRERSSLFREQGITVFYYRSDNLSAQQKEKILDFRNYDNDGKWFVLLDEAHKGDREDSKRQHIYSILSRNGFLFNFSATFTDPRDIATTVCNFNLAEYIRRGYGKHLLVVQPELSAFRDKPEDDPDAEKRKVVLKMLIMLAYVRKVYERTVQPAGLYHRPLLLLLVNSVNPRDADLERFFRELELLARQGVPPDLWQAAKEELRRELEQQPEFLFEDEKVRINPAVWDSLLPEDLCQCVFNASSHGEIEVLLRPSNRQEMAFKLKTADRPFALIRIGDISAWLKEKLTGYEIVERFDNESLFAGLNGDASDINILLGSRSFYEGWDSNRPNVIGYINIGIGPDARKFILQSVGRGVRIEPIKNKRQRLLPLCNANDVEANLFGHLKDAVQPLETVFIFGTNRHAIQTVLDSLRKEQAAFHEPSLSGCEVSPHAKAHNRLIPVDKPAEAPPAKRLLPARFEIAPEDVQALRSFVQGADDRVLLALTDATPAEVKLLRDVLKDALKQNRVFTVQGVPSGDMRRLLRRVVAHLGLLAEAGGGLRQPENEIRHGWPG</sequence>
<dbReference type="Pfam" id="PF04851">
    <property type="entry name" value="ResIII"/>
    <property type="match status" value="1"/>
</dbReference>
<name>A0ABX8B2T3_9BACT</name>
<reference evidence="2 3" key="1">
    <citation type="submission" date="2021-03" db="EMBL/GenBank/DDBJ databases">
        <title>Genomic and phenotypic characterization of Chloracidobacterium isolates provides evidence for multiple species.</title>
        <authorList>
            <person name="Saini M.K."/>
            <person name="Costas A.M.G."/>
            <person name="Tank M."/>
            <person name="Bryant D.A."/>
        </authorList>
    </citation>
    <scope>NUCLEOTIDE SEQUENCE [LARGE SCALE GENOMIC DNA]</scope>
    <source>
        <strain evidence="2 3">N</strain>
    </source>
</reference>
<dbReference type="SMART" id="SM00487">
    <property type="entry name" value="DEXDc"/>
    <property type="match status" value="1"/>
</dbReference>
<keyword evidence="3" id="KW-1185">Reference proteome</keyword>
<keyword evidence="2" id="KW-0547">Nucleotide-binding</keyword>
<protein>
    <submittedName>
        <fullName evidence="2">DEAD/DEAH box helicase family protein</fullName>
    </submittedName>
</protein>
<feature type="domain" description="Helicase ATP-binding" evidence="1">
    <location>
        <begin position="31"/>
        <end position="312"/>
    </location>
</feature>
<evidence type="ECO:0000259" key="1">
    <source>
        <dbReference type="SMART" id="SM00487"/>
    </source>
</evidence>
<dbReference type="Proteomes" id="UP000677668">
    <property type="component" value="Chromosome 2"/>
</dbReference>
<keyword evidence="2" id="KW-0378">Hydrolase</keyword>
<dbReference type="PANTHER" id="PTHR47396:SF1">
    <property type="entry name" value="ATP-DEPENDENT HELICASE IRC3-RELATED"/>
    <property type="match status" value="1"/>
</dbReference>
<dbReference type="Gene3D" id="3.40.50.300">
    <property type="entry name" value="P-loop containing nucleotide triphosphate hydrolases"/>
    <property type="match status" value="1"/>
</dbReference>
<dbReference type="RefSeq" id="WP_211423474.1">
    <property type="nucleotide sequence ID" value="NZ_CP072643.1"/>
</dbReference>
<organism evidence="2 3">
    <name type="scientific">Chloracidobacterium sp. N</name>
    <dbReference type="NCBI Taxonomy" id="2821540"/>
    <lineage>
        <taxon>Bacteria</taxon>
        <taxon>Pseudomonadati</taxon>
        <taxon>Acidobacteriota</taxon>
        <taxon>Terriglobia</taxon>
        <taxon>Terriglobales</taxon>
        <taxon>Acidobacteriaceae</taxon>
        <taxon>Chloracidobacterium</taxon>
        <taxon>Chloracidobacterium aggregatum</taxon>
    </lineage>
</organism>
<evidence type="ECO:0000313" key="2">
    <source>
        <dbReference type="EMBL" id="QUV95239.1"/>
    </source>
</evidence>
<gene>
    <name evidence="2" type="ORF">J8C05_14565</name>
</gene>
<proteinExistence type="predicted"/>
<dbReference type="SUPFAM" id="SSF52540">
    <property type="entry name" value="P-loop containing nucleoside triphosphate hydrolases"/>
    <property type="match status" value="1"/>
</dbReference>
<dbReference type="InterPro" id="IPR014001">
    <property type="entry name" value="Helicase_ATP-bd"/>
</dbReference>
<dbReference type="InterPro" id="IPR027417">
    <property type="entry name" value="P-loop_NTPase"/>
</dbReference>
<keyword evidence="2" id="KW-0347">Helicase</keyword>